<dbReference type="SMART" id="SM00563">
    <property type="entry name" value="PlsC"/>
    <property type="match status" value="1"/>
</dbReference>
<dbReference type="Pfam" id="PF01553">
    <property type="entry name" value="Acyltransferase"/>
    <property type="match status" value="1"/>
</dbReference>
<gene>
    <name evidence="4" type="ORF">FIBRA_01524</name>
</gene>
<dbReference type="SUPFAM" id="SSF69593">
    <property type="entry name" value="Glycerol-3-phosphate (1)-acyltransferase"/>
    <property type="match status" value="1"/>
</dbReference>
<accession>J4I8J2</accession>
<dbReference type="GO" id="GO:0008654">
    <property type="term" value="P:phospholipid biosynthetic process"/>
    <property type="evidence" value="ECO:0007669"/>
    <property type="project" value="TreeGrafter"/>
</dbReference>
<dbReference type="EMBL" id="HE796937">
    <property type="protein sequence ID" value="CCL99506.1"/>
    <property type="molecule type" value="Genomic_DNA"/>
</dbReference>
<dbReference type="STRING" id="599839.J4I8J2"/>
<feature type="transmembrane region" description="Helical" evidence="2">
    <location>
        <begin position="398"/>
        <end position="417"/>
    </location>
</feature>
<dbReference type="HOGENOM" id="CLU_026175_1_0_1"/>
<evidence type="ECO:0000256" key="2">
    <source>
        <dbReference type="SAM" id="Phobius"/>
    </source>
</evidence>
<dbReference type="InParanoid" id="J4I8J2"/>
<keyword evidence="2" id="KW-0812">Transmembrane</keyword>
<feature type="region of interest" description="Disordered" evidence="1">
    <location>
        <begin position="91"/>
        <end position="110"/>
    </location>
</feature>
<evidence type="ECO:0000313" key="4">
    <source>
        <dbReference type="EMBL" id="CCL99506.1"/>
    </source>
</evidence>
<dbReference type="RefSeq" id="XP_012178789.1">
    <property type="nucleotide sequence ID" value="XM_012323399.1"/>
</dbReference>
<evidence type="ECO:0000313" key="5">
    <source>
        <dbReference type="Proteomes" id="UP000006352"/>
    </source>
</evidence>
<feature type="domain" description="Phospholipid/glycerol acyltransferase" evidence="3">
    <location>
        <begin position="38"/>
        <end position="195"/>
    </location>
</feature>
<reference evidence="4 5" key="1">
    <citation type="journal article" date="2012" name="Appl. Environ. Microbiol.">
        <title>Short-read sequencing for genomic analysis of the brown rot fungus Fibroporia radiculosa.</title>
        <authorList>
            <person name="Tang J.D."/>
            <person name="Perkins A.D."/>
            <person name="Sonstegard T.S."/>
            <person name="Schroeder S.G."/>
            <person name="Burgess S.C."/>
            <person name="Diehl S.V."/>
        </authorList>
    </citation>
    <scope>NUCLEOTIDE SEQUENCE [LARGE SCALE GENOMIC DNA]</scope>
    <source>
        <strain evidence="4 5">TFFH 294</strain>
    </source>
</reference>
<dbReference type="AlphaFoldDB" id="J4I8J2"/>
<keyword evidence="5" id="KW-1185">Reference proteome</keyword>
<sequence>MELKLVYRGLRSISNWVLGFYSEVYVDGGDNVPGSGPLIVVSCHHNEILDIATLAVTIPHRRPLCFWAKSSLFKNPLARAILLSSGSIPVHRNPNKDAPGVGDGSDPDRSHAAKQALFRETFRVLDASEVVGVFPEGTSYTEPQIAQVKEGAAWAALEYARWRRGPGQGARSESVGDGDSADSPLLVVPVGIVHTDKSHFQSRVCVRWGTPIDVTEYAERYLQDTGGVDAPREVVRDLTSEIERSMVALTINAPDWDTLHAARMARDILFGDSQNIPIQEFAEITQILVDAFSGHSSPQALVDTKRALLTYYSFLHYAAISHDSLSASLPTLYHNEIPSRVQATANVARQLSIAVFHPRLLIFLPALVLHLPAYLLGNLGKRLLANRHEEETHAQYKAIFGGLGAGVMYALVGGKVAQTLASPTLLDRLKQAAFGGRGLEAAVMDLLHRGASWLSGKGPLNRVAYGAFLLVVVYGTACFLAKWHNTMVGSNYRQLKHVFASIKILLGVFSHPSSDLPPEKLAHYSVPPRPPVNPFIKRRCPARTLPSDGAQDPTVRPPHADDPAEVNSIPASHKFIRPLFSARCEAVLALREYLGGLNDHERNNGEPPSGVVDSLLLQLNKRGACI</sequence>
<dbReference type="Proteomes" id="UP000006352">
    <property type="component" value="Unassembled WGS sequence"/>
</dbReference>
<dbReference type="GeneID" id="24094417"/>
<feature type="transmembrane region" description="Helical" evidence="2">
    <location>
        <begin position="463"/>
        <end position="483"/>
    </location>
</feature>
<name>J4I8J2_9APHY</name>
<organism evidence="4 5">
    <name type="scientific">Fibroporia radiculosa</name>
    <dbReference type="NCBI Taxonomy" id="599839"/>
    <lineage>
        <taxon>Eukaryota</taxon>
        <taxon>Fungi</taxon>
        <taxon>Dikarya</taxon>
        <taxon>Basidiomycota</taxon>
        <taxon>Agaricomycotina</taxon>
        <taxon>Agaricomycetes</taxon>
        <taxon>Polyporales</taxon>
        <taxon>Fibroporiaceae</taxon>
        <taxon>Fibroporia</taxon>
    </lineage>
</organism>
<protein>
    <recommendedName>
        <fullName evidence="3">Phospholipid/glycerol acyltransferase domain-containing protein</fullName>
    </recommendedName>
</protein>
<evidence type="ECO:0000259" key="3">
    <source>
        <dbReference type="SMART" id="SM00563"/>
    </source>
</evidence>
<dbReference type="GO" id="GO:0016287">
    <property type="term" value="F:glycerone-phosphate O-acyltransferase activity"/>
    <property type="evidence" value="ECO:0007669"/>
    <property type="project" value="TreeGrafter"/>
</dbReference>
<dbReference type="InterPro" id="IPR002123">
    <property type="entry name" value="Plipid/glycerol_acylTrfase"/>
</dbReference>
<dbReference type="InterPro" id="IPR052744">
    <property type="entry name" value="GPAT/DAPAT"/>
</dbReference>
<keyword evidence="2" id="KW-0472">Membrane</keyword>
<feature type="region of interest" description="Disordered" evidence="1">
    <location>
        <begin position="543"/>
        <end position="566"/>
    </location>
</feature>
<feature type="transmembrane region" description="Helical" evidence="2">
    <location>
        <begin position="360"/>
        <end position="377"/>
    </location>
</feature>
<proteinExistence type="predicted"/>
<dbReference type="OrthoDB" id="1044435at2759"/>
<dbReference type="GO" id="GO:0004366">
    <property type="term" value="F:glycerol-3-phosphate O-acyltransferase activity"/>
    <property type="evidence" value="ECO:0007669"/>
    <property type="project" value="TreeGrafter"/>
</dbReference>
<keyword evidence="2" id="KW-1133">Transmembrane helix</keyword>
<dbReference type="PANTHER" id="PTHR31605:SF0">
    <property type="entry name" value="GLYCEROL-3-PHOSPHATE O-ACYLTRANSFERASE 1"/>
    <property type="match status" value="1"/>
</dbReference>
<dbReference type="PANTHER" id="PTHR31605">
    <property type="entry name" value="GLYCEROL-3-PHOSPHATE O-ACYLTRANSFERASE 1"/>
    <property type="match status" value="1"/>
</dbReference>
<evidence type="ECO:0000256" key="1">
    <source>
        <dbReference type="SAM" id="MobiDB-lite"/>
    </source>
</evidence>